<organism evidence="2 3">
    <name type="scientific">Polypedilum vanderplanki</name>
    <name type="common">Sleeping chironomid midge</name>
    <dbReference type="NCBI Taxonomy" id="319348"/>
    <lineage>
        <taxon>Eukaryota</taxon>
        <taxon>Metazoa</taxon>
        <taxon>Ecdysozoa</taxon>
        <taxon>Arthropoda</taxon>
        <taxon>Hexapoda</taxon>
        <taxon>Insecta</taxon>
        <taxon>Pterygota</taxon>
        <taxon>Neoptera</taxon>
        <taxon>Endopterygota</taxon>
        <taxon>Diptera</taxon>
        <taxon>Nematocera</taxon>
        <taxon>Chironomoidea</taxon>
        <taxon>Chironomidae</taxon>
        <taxon>Chironominae</taxon>
        <taxon>Polypedilum</taxon>
        <taxon>Polypedilum</taxon>
    </lineage>
</organism>
<gene>
    <name evidence="2" type="ORF">PVAND_013926</name>
</gene>
<dbReference type="AlphaFoldDB" id="A0A9J6CRZ9"/>
<keyword evidence="3" id="KW-1185">Reference proteome</keyword>
<dbReference type="OrthoDB" id="7791276at2759"/>
<accession>A0A9J6CRZ9</accession>
<protein>
    <submittedName>
        <fullName evidence="2">Uncharacterized protein</fullName>
    </submittedName>
</protein>
<dbReference type="Proteomes" id="UP001107558">
    <property type="component" value="Chromosome 1"/>
</dbReference>
<name>A0A9J6CRZ9_POLVA</name>
<reference evidence="2" key="1">
    <citation type="submission" date="2021-03" db="EMBL/GenBank/DDBJ databases">
        <title>Chromosome level genome of the anhydrobiotic midge Polypedilum vanderplanki.</title>
        <authorList>
            <person name="Yoshida Y."/>
            <person name="Kikawada T."/>
            <person name="Gusev O."/>
        </authorList>
    </citation>
    <scope>NUCLEOTIDE SEQUENCE</scope>
    <source>
        <strain evidence="2">NIAS01</strain>
        <tissue evidence="2">Whole body or cell culture</tissue>
    </source>
</reference>
<sequence length="285" mass="33454">MTELFSISTFLFVFIAIAQCGMIYRRYEKQHPTKNYTQIVEIFETVQRPPYYSETEKDLNDFLGRDAFKNDMNCTKMNDTEEIVTTTTKVPSTSTTRYTIPTTAYRRSIPTETTTMKSPNLDLDHLFTIKPTRTTIKPNPKENENPDYTELYNWATPHVQVTKHSPSTEKPLLIFIKETDDVQANQTTTTTTTTEATTVAEYDDNQENGYESDNETVNEEFDEDDDEYDENNYDILKDHEQMANVNYDQEDEDEMSEEFTDDLDAKKRRKRLNSIRKRRAHKRKV</sequence>
<evidence type="ECO:0000313" key="2">
    <source>
        <dbReference type="EMBL" id="KAG5684712.1"/>
    </source>
</evidence>
<evidence type="ECO:0000256" key="1">
    <source>
        <dbReference type="SAM" id="MobiDB-lite"/>
    </source>
</evidence>
<proteinExistence type="predicted"/>
<feature type="region of interest" description="Disordered" evidence="1">
    <location>
        <begin position="202"/>
        <end position="229"/>
    </location>
</feature>
<comment type="caution">
    <text evidence="2">The sequence shown here is derived from an EMBL/GenBank/DDBJ whole genome shotgun (WGS) entry which is preliminary data.</text>
</comment>
<dbReference type="EMBL" id="JADBJN010000001">
    <property type="protein sequence ID" value="KAG5684712.1"/>
    <property type="molecule type" value="Genomic_DNA"/>
</dbReference>
<evidence type="ECO:0000313" key="3">
    <source>
        <dbReference type="Proteomes" id="UP001107558"/>
    </source>
</evidence>